<keyword evidence="3" id="KW-1185">Reference proteome</keyword>
<sequence>MRARPALTRRRALLGAGILTLAPFVASCGTGSSPVGKIGFTLSAPQPGLQDFERDVRRVRKLGAGWVRFGVVGHQVLRSWSDQGKVVFDPDRLSAYDEAFDLVDSLGLGVCLLTVDGAPATGNTEEYFETMDQYWSTLSERFGSRTSVWQVYNEVSDTDFRSAAAITGDFDEYLSDLDEALGVARESIHRHSPDVKITTSASGYPVNDEREADWLRFFSGVRKNLDMSTINLYPVVSDEAISSLPERLRRLEDSAGLPVSVGEFGLQTGPELYTEDQQVESLTKSIDAFSRTRADPVFVYRLRNDGAHNDDGFGLYEIDGSPKSSVPKVAAAIADHYPNG</sequence>
<feature type="signal peptide" evidence="1">
    <location>
        <begin position="1"/>
        <end position="28"/>
    </location>
</feature>
<accession>A0A2H1IT62</accession>
<dbReference type="EMBL" id="FXZB01000010">
    <property type="protein sequence ID" value="SMX78344.1"/>
    <property type="molecule type" value="Genomic_DNA"/>
</dbReference>
<dbReference type="Proteomes" id="UP000234525">
    <property type="component" value="Unassembled WGS sequence"/>
</dbReference>
<dbReference type="PROSITE" id="PS51257">
    <property type="entry name" value="PROKAR_LIPOPROTEIN"/>
    <property type="match status" value="1"/>
</dbReference>
<evidence type="ECO:0000313" key="2">
    <source>
        <dbReference type="EMBL" id="SMX78344.1"/>
    </source>
</evidence>
<dbReference type="AlphaFoldDB" id="A0A2H1IT62"/>
<dbReference type="Gene3D" id="3.20.20.80">
    <property type="entry name" value="Glycosidases"/>
    <property type="match status" value="1"/>
</dbReference>
<comment type="caution">
    <text evidence="2">The sequence shown here is derived from an EMBL/GenBank/DDBJ whole genome shotgun (WGS) entry which is preliminary data.</text>
</comment>
<keyword evidence="1" id="KW-0732">Signal</keyword>
<dbReference type="SUPFAM" id="SSF51445">
    <property type="entry name" value="(Trans)glycosidases"/>
    <property type="match status" value="1"/>
</dbReference>
<feature type="chain" id="PRO_5013943941" description="Cellulase (Glycosyl hydrolase family 5)" evidence="1">
    <location>
        <begin position="29"/>
        <end position="340"/>
    </location>
</feature>
<evidence type="ECO:0000256" key="1">
    <source>
        <dbReference type="SAM" id="SignalP"/>
    </source>
</evidence>
<gene>
    <name evidence="2" type="ORF">BAUR9175_01665</name>
</gene>
<reference evidence="2" key="1">
    <citation type="submission" date="2017-03" db="EMBL/GenBank/DDBJ databases">
        <authorList>
            <person name="Monnet C."/>
        </authorList>
    </citation>
    <scope>NUCLEOTIDE SEQUENCE [LARGE SCALE GENOMIC DNA]</scope>
    <source>
        <strain evidence="2">ATCC 9175</strain>
    </source>
</reference>
<dbReference type="RefSeq" id="WP_101583476.1">
    <property type="nucleotide sequence ID" value="NZ_BJME01000002.1"/>
</dbReference>
<protein>
    <recommendedName>
        <fullName evidence="4">Cellulase (Glycosyl hydrolase family 5)</fullName>
    </recommendedName>
</protein>
<organism evidence="2 3">
    <name type="scientific">Brevibacterium aurantiacum</name>
    <dbReference type="NCBI Taxonomy" id="273384"/>
    <lineage>
        <taxon>Bacteria</taxon>
        <taxon>Bacillati</taxon>
        <taxon>Actinomycetota</taxon>
        <taxon>Actinomycetes</taxon>
        <taxon>Micrococcales</taxon>
        <taxon>Brevibacteriaceae</taxon>
        <taxon>Brevibacterium</taxon>
    </lineage>
</organism>
<evidence type="ECO:0008006" key="4">
    <source>
        <dbReference type="Google" id="ProtNLM"/>
    </source>
</evidence>
<name>A0A2H1IT62_BREAU</name>
<dbReference type="InterPro" id="IPR017853">
    <property type="entry name" value="GH"/>
</dbReference>
<proteinExistence type="predicted"/>
<evidence type="ECO:0000313" key="3">
    <source>
        <dbReference type="Proteomes" id="UP000234525"/>
    </source>
</evidence>